<protein>
    <recommendedName>
        <fullName evidence="4">Secreted protein</fullName>
    </recommendedName>
</protein>
<dbReference type="EMBL" id="BOOH01000009">
    <property type="protein sequence ID" value="GIH74487.1"/>
    <property type="molecule type" value="Genomic_DNA"/>
</dbReference>
<reference evidence="2 3" key="1">
    <citation type="submission" date="2021-01" db="EMBL/GenBank/DDBJ databases">
        <title>Whole genome shotgun sequence of Planobispora longispora NBRC 13918.</title>
        <authorList>
            <person name="Komaki H."/>
            <person name="Tamura T."/>
        </authorList>
    </citation>
    <scope>NUCLEOTIDE SEQUENCE [LARGE SCALE GENOMIC DNA]</scope>
    <source>
        <strain evidence="2 3">NBRC 13918</strain>
    </source>
</reference>
<dbReference type="Proteomes" id="UP000616724">
    <property type="component" value="Unassembled WGS sequence"/>
</dbReference>
<dbReference type="AlphaFoldDB" id="A0A8J3RIJ3"/>
<evidence type="ECO:0008006" key="4">
    <source>
        <dbReference type="Google" id="ProtNLM"/>
    </source>
</evidence>
<dbReference type="Pfam" id="PF18986">
    <property type="entry name" value="DUF5719"/>
    <property type="match status" value="1"/>
</dbReference>
<accession>A0A8J3RIJ3</accession>
<feature type="region of interest" description="Disordered" evidence="1">
    <location>
        <begin position="115"/>
        <end position="136"/>
    </location>
</feature>
<evidence type="ECO:0000256" key="1">
    <source>
        <dbReference type="SAM" id="MobiDB-lite"/>
    </source>
</evidence>
<sequence>MKHLIDNRFGPLALVLAAMLALYGVAAVTRPAPAAEPAPGPRKVPVAAVTTVCPDPAGAQIGVVTPPGGEVVAPGEARIEAADKVLDTLNEPGRLWHETAPDGTGPVTVTATGSSAAGLESAQTRRETSGRHRGLAGTRCAEPAASTWLVGPGPAAADVTLHLANADLATAVVEILVYSGEGQVVGEAGGILTLGPGESRTLDLADLAPSPLVMAVEVRTGPGRVTAAARAVMRGGKGVDWLPAAAPPATRVVVPAVPGGGGGRELLVATPAEVDTLVEVKALTPDGTYALKGRELVEVPAGSVATVDLSEGVGGQPAALVLTSDTPIVAGVVATGTGKEPDVAFTAGTAPIDLGSVVADNRTGKKKSSRLLLAAPDTAGKVSVQVLPRSGEAPEPFELAVAAARVEEVELPEMDGAFAVVVLPLPGSGPVYGGRVMDEKIEDGLALTVQPLAAARMWALVPPVGESAAVVLPRDVSDAP</sequence>
<evidence type="ECO:0000313" key="3">
    <source>
        <dbReference type="Proteomes" id="UP000616724"/>
    </source>
</evidence>
<name>A0A8J3RIJ3_9ACTN</name>
<evidence type="ECO:0000313" key="2">
    <source>
        <dbReference type="EMBL" id="GIH74487.1"/>
    </source>
</evidence>
<dbReference type="RefSeq" id="WP_203889211.1">
    <property type="nucleotide sequence ID" value="NZ_BOOH01000009.1"/>
</dbReference>
<comment type="caution">
    <text evidence="2">The sequence shown here is derived from an EMBL/GenBank/DDBJ whole genome shotgun (WGS) entry which is preliminary data.</text>
</comment>
<gene>
    <name evidence="2" type="ORF">Plo01_09160</name>
</gene>
<organism evidence="2 3">
    <name type="scientific">Planobispora longispora</name>
    <dbReference type="NCBI Taxonomy" id="28887"/>
    <lineage>
        <taxon>Bacteria</taxon>
        <taxon>Bacillati</taxon>
        <taxon>Actinomycetota</taxon>
        <taxon>Actinomycetes</taxon>
        <taxon>Streptosporangiales</taxon>
        <taxon>Streptosporangiaceae</taxon>
        <taxon>Planobispora</taxon>
    </lineage>
</organism>
<proteinExistence type="predicted"/>
<keyword evidence="3" id="KW-1185">Reference proteome</keyword>
<dbReference type="InterPro" id="IPR043777">
    <property type="entry name" value="DUF5719"/>
</dbReference>